<dbReference type="RefSeq" id="WP_004600575.1">
    <property type="nucleotide sequence ID" value="NZ_HF541866.1"/>
</dbReference>
<comment type="cofactor">
    <cofactor evidence="1 8">
        <name>FAD</name>
        <dbReference type="ChEBI" id="CHEBI:57692"/>
    </cofactor>
</comment>
<dbReference type="PANTHER" id="PTHR45754:SF3">
    <property type="entry name" value="METHYLENETETRAHYDROFOLATE REDUCTASE (NADPH)"/>
    <property type="match status" value="1"/>
</dbReference>
<evidence type="ECO:0000256" key="4">
    <source>
        <dbReference type="ARBA" id="ARBA00022630"/>
    </source>
</evidence>
<comment type="similarity">
    <text evidence="3 8">Belongs to the methylenetetrahydrofolate reductase family.</text>
</comment>
<reference evidence="10 11" key="2">
    <citation type="submission" date="2012-08" db="EMBL/GenBank/DDBJ databases">
        <title>The Genome Sequence of Turicella otitidis ATCC 51513.</title>
        <authorList>
            <consortium name="The Broad Institute Genome Sequencing Platform"/>
            <person name="Earl A."/>
            <person name="Ward D."/>
            <person name="Feldgarden M."/>
            <person name="Gevers D."/>
            <person name="Huys G."/>
            <person name="Walker B."/>
            <person name="Young S.K."/>
            <person name="Zeng Q."/>
            <person name="Gargeya S."/>
            <person name="Fitzgerald M."/>
            <person name="Haas B."/>
            <person name="Abouelleil A."/>
            <person name="Alvarado L."/>
            <person name="Arachchi H.M."/>
            <person name="Berlin A.M."/>
            <person name="Chapman S.B."/>
            <person name="Goldberg J."/>
            <person name="Griggs A."/>
            <person name="Gujja S."/>
            <person name="Hansen M."/>
            <person name="Howarth C."/>
            <person name="Imamovic A."/>
            <person name="Larimer J."/>
            <person name="McCowen C."/>
            <person name="Montmayeur A."/>
            <person name="Murphy C."/>
            <person name="Neiman D."/>
            <person name="Pearson M."/>
            <person name="Priest M."/>
            <person name="Roberts A."/>
            <person name="Saif S."/>
            <person name="Shea T."/>
            <person name="Sisk P."/>
            <person name="Sykes S."/>
            <person name="Wortman J."/>
            <person name="Nusbaum C."/>
            <person name="Birren B."/>
        </authorList>
    </citation>
    <scope>NUCLEOTIDE SEQUENCE [LARGE SCALE GENOMIC DNA]</scope>
    <source>
        <strain evidence="10 11">ATCC 51513</strain>
    </source>
</reference>
<dbReference type="HOGENOM" id="CLU_025841_0_1_11"/>
<keyword evidence="6 8" id="KW-0560">Oxidoreductase</keyword>
<evidence type="ECO:0000256" key="2">
    <source>
        <dbReference type="ARBA" id="ARBA00004777"/>
    </source>
</evidence>
<dbReference type="InterPro" id="IPR029041">
    <property type="entry name" value="FAD-linked_oxidoreductase-like"/>
</dbReference>
<dbReference type="EMBL" id="AHAE01000032">
    <property type="protein sequence ID" value="EJZ82460.1"/>
    <property type="molecule type" value="Genomic_DNA"/>
</dbReference>
<dbReference type="GO" id="GO:0071949">
    <property type="term" value="F:FAD binding"/>
    <property type="evidence" value="ECO:0007669"/>
    <property type="project" value="TreeGrafter"/>
</dbReference>
<evidence type="ECO:0000313" key="11">
    <source>
        <dbReference type="Proteomes" id="UP000006078"/>
    </source>
</evidence>
<dbReference type="eggNOG" id="COG0685">
    <property type="taxonomic scope" value="Bacteria"/>
</dbReference>
<dbReference type="GO" id="GO:0106312">
    <property type="term" value="F:methylenetetrahydrofolate reductase (NADH) activity"/>
    <property type="evidence" value="ECO:0007669"/>
    <property type="project" value="UniProtKB-EC"/>
</dbReference>
<accession>I7KJD0</accession>
<dbReference type="GO" id="GO:0005829">
    <property type="term" value="C:cytosol"/>
    <property type="evidence" value="ECO:0007669"/>
    <property type="project" value="TreeGrafter"/>
</dbReference>
<proteinExistence type="inferred from homology"/>
<evidence type="ECO:0000313" key="9">
    <source>
        <dbReference type="EMBL" id="CCI83545.1"/>
    </source>
</evidence>
<dbReference type="EMBL" id="CAJZ01000114">
    <property type="protein sequence ID" value="CCI83545.1"/>
    <property type="molecule type" value="Genomic_DNA"/>
</dbReference>
<evidence type="ECO:0000256" key="1">
    <source>
        <dbReference type="ARBA" id="ARBA00001974"/>
    </source>
</evidence>
<evidence type="ECO:0000256" key="8">
    <source>
        <dbReference type="RuleBase" id="RU003862"/>
    </source>
</evidence>
<dbReference type="STRING" id="29321.AAV33_00170"/>
<dbReference type="OrthoDB" id="9812555at2"/>
<dbReference type="GO" id="GO:0009086">
    <property type="term" value="P:methionine biosynthetic process"/>
    <property type="evidence" value="ECO:0007669"/>
    <property type="project" value="TreeGrafter"/>
</dbReference>
<keyword evidence="5 8" id="KW-0274">FAD</keyword>
<sequence>MSTAFHYTDYRAGRRSSHPTVSFELYPPRNPKRSSSIWAGVERLIAQAPHYVSVTYGAAGSTVDTRDRSVQVLMHVHDKHPELPAVAHLTCYGTSQGELVLIVRLLLRAGVRDFLAIRGDPPADGSEKLADNGLTRAVQLVRLIRAVAADELPDGVGTGPNGSGPSTAKNPRDYVSVAVAAYPASRGMERQNDIDALLDKQAAGADYAITQVFYDPDDYSTLVKDYTAQGGTLPIVPGILPLHDLKRLRAMERLAGIPVPERLLRIFEDNPPGPARVRASLQATTHLIADCLKAGAPGVHLYTFNRPRPTLDILEYLKAAGFLTPAEETYRQLDPGAYHKLDLDTELAALSMHHMPPGV</sequence>
<dbReference type="GO" id="GO:0035999">
    <property type="term" value="P:tetrahydrofolate interconversion"/>
    <property type="evidence" value="ECO:0007669"/>
    <property type="project" value="UniProtKB-UniPathway"/>
</dbReference>
<evidence type="ECO:0000256" key="3">
    <source>
        <dbReference type="ARBA" id="ARBA00006743"/>
    </source>
</evidence>
<keyword evidence="11" id="KW-1185">Reference proteome</keyword>
<dbReference type="PATRIC" id="fig|883169.3.peg.655"/>
<dbReference type="CDD" id="cd00537">
    <property type="entry name" value="MTHFR"/>
    <property type="match status" value="1"/>
</dbReference>
<comment type="pathway">
    <text evidence="2 8">One-carbon metabolism; tetrahydrofolate interconversion.</text>
</comment>
<evidence type="ECO:0000256" key="6">
    <source>
        <dbReference type="ARBA" id="ARBA00023002"/>
    </source>
</evidence>
<evidence type="ECO:0000256" key="5">
    <source>
        <dbReference type="ARBA" id="ARBA00022827"/>
    </source>
</evidence>
<evidence type="ECO:0000313" key="12">
    <source>
        <dbReference type="Proteomes" id="UP000011016"/>
    </source>
</evidence>
<reference evidence="9 12" key="1">
    <citation type="journal article" date="2012" name="J. Bacteriol.">
        <title>Draft Genome Sequence of Turicella otitidis ATCC 51513, Isolated from Middle Ear Fluid from a Child with Otitis Media.</title>
        <authorList>
            <person name="Brinkrolf K."/>
            <person name="Schneider J."/>
            <person name="Knecht M."/>
            <person name="Ruckert C."/>
            <person name="Tauch A."/>
        </authorList>
    </citation>
    <scope>NUCLEOTIDE SEQUENCE [LARGE SCALE GENOMIC DNA]</scope>
    <source>
        <strain evidence="9 12">ATCC 51513</strain>
    </source>
</reference>
<keyword evidence="4 8" id="KW-0285">Flavoprotein</keyword>
<organism evidence="9 12">
    <name type="scientific">Corynebacterium otitidis ATCC 51513</name>
    <dbReference type="NCBI Taxonomy" id="883169"/>
    <lineage>
        <taxon>Bacteria</taxon>
        <taxon>Bacillati</taxon>
        <taxon>Actinomycetota</taxon>
        <taxon>Actinomycetes</taxon>
        <taxon>Mycobacteriales</taxon>
        <taxon>Corynebacteriaceae</taxon>
        <taxon>Corynebacterium</taxon>
    </lineage>
</organism>
<dbReference type="UniPathway" id="UPA00193"/>
<dbReference type="SUPFAM" id="SSF51730">
    <property type="entry name" value="FAD-linked oxidoreductase"/>
    <property type="match status" value="1"/>
</dbReference>
<evidence type="ECO:0000313" key="10">
    <source>
        <dbReference type="EMBL" id="EJZ82460.1"/>
    </source>
</evidence>
<dbReference type="Gene3D" id="3.20.20.220">
    <property type="match status" value="1"/>
</dbReference>
<dbReference type="Pfam" id="PF02219">
    <property type="entry name" value="MTHFR"/>
    <property type="match status" value="1"/>
</dbReference>
<dbReference type="AlphaFoldDB" id="I7KJD0"/>
<evidence type="ECO:0000256" key="7">
    <source>
        <dbReference type="ARBA" id="ARBA00048628"/>
    </source>
</evidence>
<dbReference type="Proteomes" id="UP000006078">
    <property type="component" value="Unassembled WGS sequence"/>
</dbReference>
<comment type="caution">
    <text evidence="9">The sequence shown here is derived from an EMBL/GenBank/DDBJ whole genome shotgun (WGS) entry which is preliminary data.</text>
</comment>
<dbReference type="InterPro" id="IPR003171">
    <property type="entry name" value="Mehydrof_redctse-like"/>
</dbReference>
<dbReference type="PANTHER" id="PTHR45754">
    <property type="entry name" value="METHYLENETETRAHYDROFOLATE REDUCTASE"/>
    <property type="match status" value="1"/>
</dbReference>
<dbReference type="Proteomes" id="UP000011016">
    <property type="component" value="Unassembled WGS sequence"/>
</dbReference>
<comment type="catalytic activity">
    <reaction evidence="7">
        <text>(6S)-5-methyl-5,6,7,8-tetrahydrofolate + NAD(+) = (6R)-5,10-methylene-5,6,7,8-tetrahydrofolate + NADH + H(+)</text>
        <dbReference type="Rhea" id="RHEA:19821"/>
        <dbReference type="ChEBI" id="CHEBI:15378"/>
        <dbReference type="ChEBI" id="CHEBI:15636"/>
        <dbReference type="ChEBI" id="CHEBI:18608"/>
        <dbReference type="ChEBI" id="CHEBI:57540"/>
        <dbReference type="ChEBI" id="CHEBI:57945"/>
        <dbReference type="EC" id="1.5.1.54"/>
    </reaction>
    <physiologicalReaction direction="right-to-left" evidence="7">
        <dbReference type="Rhea" id="RHEA:19823"/>
    </physiologicalReaction>
</comment>
<name>I7KJD0_9CORY</name>
<gene>
    <name evidence="9" type="primary">metF</name>
    <name evidence="9" type="ORF">BN46_0813</name>
    <name evidence="10" type="ORF">HMPREF9719_00685</name>
</gene>
<protein>
    <recommendedName>
        <fullName evidence="8">Methylenetetrahydrofolate reductase</fullName>
    </recommendedName>
</protein>